<keyword evidence="3" id="KW-1185">Reference proteome</keyword>
<feature type="chain" id="PRO_5026679924" evidence="2">
    <location>
        <begin position="24"/>
        <end position="246"/>
    </location>
</feature>
<reference evidence="4" key="1">
    <citation type="submission" date="2025-08" db="UniProtKB">
        <authorList>
            <consortium name="RefSeq"/>
        </authorList>
    </citation>
    <scope>IDENTIFICATION</scope>
    <source>
        <tissue evidence="4">Skeletal muscle</tissue>
    </source>
</reference>
<dbReference type="PROSITE" id="PS00653">
    <property type="entry name" value="GLYCOSYL_HYDROL_F1_2"/>
    <property type="match status" value="1"/>
</dbReference>
<dbReference type="RefSeq" id="XP_013928531.1">
    <property type="nucleotide sequence ID" value="XM_014073056.1"/>
</dbReference>
<evidence type="ECO:0000256" key="1">
    <source>
        <dbReference type="RuleBase" id="RU003690"/>
    </source>
</evidence>
<dbReference type="Gene3D" id="3.20.20.80">
    <property type="entry name" value="Glycosidases"/>
    <property type="match status" value="1"/>
</dbReference>
<evidence type="ECO:0000256" key="2">
    <source>
        <dbReference type="SAM" id="SignalP"/>
    </source>
</evidence>
<dbReference type="PANTHER" id="PTHR10353:SF68">
    <property type="entry name" value="BETA-KLOTHO"/>
    <property type="match status" value="1"/>
</dbReference>
<evidence type="ECO:0000313" key="4">
    <source>
        <dbReference type="RefSeq" id="XP_013928531.1"/>
    </source>
</evidence>
<dbReference type="SUPFAM" id="SSF51445">
    <property type="entry name" value="(Trans)glycosidases"/>
    <property type="match status" value="1"/>
</dbReference>
<dbReference type="InterPro" id="IPR001360">
    <property type="entry name" value="Glyco_hydro_1"/>
</dbReference>
<dbReference type="KEGG" id="tsr:106554404"/>
<proteinExistence type="inferred from homology"/>
<dbReference type="GO" id="GO:0004553">
    <property type="term" value="F:hydrolase activity, hydrolyzing O-glycosyl compounds"/>
    <property type="evidence" value="ECO:0007669"/>
    <property type="project" value="InterPro"/>
</dbReference>
<evidence type="ECO:0000313" key="3">
    <source>
        <dbReference type="Proteomes" id="UP000504617"/>
    </source>
</evidence>
<accession>A0A6I9YX47</accession>
<feature type="signal peptide" evidence="2">
    <location>
        <begin position="1"/>
        <end position="23"/>
    </location>
</feature>
<organism evidence="3 4">
    <name type="scientific">Thamnophis sirtalis</name>
    <dbReference type="NCBI Taxonomy" id="35019"/>
    <lineage>
        <taxon>Eukaryota</taxon>
        <taxon>Metazoa</taxon>
        <taxon>Chordata</taxon>
        <taxon>Craniata</taxon>
        <taxon>Vertebrata</taxon>
        <taxon>Euteleostomi</taxon>
        <taxon>Lepidosauria</taxon>
        <taxon>Squamata</taxon>
        <taxon>Bifurcata</taxon>
        <taxon>Unidentata</taxon>
        <taxon>Episquamata</taxon>
        <taxon>Toxicofera</taxon>
        <taxon>Serpentes</taxon>
        <taxon>Colubroidea</taxon>
        <taxon>Colubridae</taxon>
        <taxon>Natricinae</taxon>
        <taxon>Thamnophis</taxon>
    </lineage>
</organism>
<dbReference type="OrthoDB" id="65569at2759"/>
<dbReference type="Pfam" id="PF00232">
    <property type="entry name" value="Glyco_hydro_1"/>
    <property type="match status" value="1"/>
</dbReference>
<dbReference type="GeneID" id="106554404"/>
<dbReference type="InterPro" id="IPR017853">
    <property type="entry name" value="GH"/>
</dbReference>
<gene>
    <name evidence="4" type="primary">KLB</name>
</gene>
<sequence>MAGWHLKGPMALWAFVFIHSLSGFRRDGISFWEKDPHLSPVNETQLFLHDTFPPSFLWGVGTSAFQVEGSQQKDGRGPSIWEHFLRSSLRYPYRTEDWGDSYTSLEKDLAALSFFNVSSYHFSISWPRLFPSGMVAAVNQKGLGYYNRLLDALVRKGIEPIVTLYHWDLPWELQERYGGWESDSLVDVFNDYATFCFQAFGDRVKYWITMHNPYLIAWHGYGTGLHAPGKRRVAAAYVVGHNLIKV</sequence>
<comment type="similarity">
    <text evidence="1">Belongs to the glycosyl hydrolase 1 family.</text>
</comment>
<dbReference type="InterPro" id="IPR033132">
    <property type="entry name" value="GH_1_N_CS"/>
</dbReference>
<dbReference type="PANTHER" id="PTHR10353">
    <property type="entry name" value="GLYCOSYL HYDROLASE"/>
    <property type="match status" value="1"/>
</dbReference>
<dbReference type="CTD" id="152831"/>
<dbReference type="AlphaFoldDB" id="A0A6I9YX47"/>
<keyword evidence="2" id="KW-0732">Signal</keyword>
<name>A0A6I9YX47_9SAUR</name>
<protein>
    <submittedName>
        <fullName evidence="4">Beta-klotho</fullName>
    </submittedName>
</protein>
<dbReference type="Proteomes" id="UP000504617">
    <property type="component" value="Unplaced"/>
</dbReference>
<dbReference type="GO" id="GO:0005975">
    <property type="term" value="P:carbohydrate metabolic process"/>
    <property type="evidence" value="ECO:0007669"/>
    <property type="project" value="InterPro"/>
</dbReference>